<sequence length="289" mass="32871">MKALARLIVGLLILDAAVTAPTLESINYDSETYDATLEDLDHLYNYENIPMGRAEIEIATVMPSGNRELLTPPPQPEEAEEEEEEESTPRLIDGSSPQEPEFTGVLGPQTNEDFPTCLLCTCISTTVYCDDHELDAIPPLPKNTAYFYSRFNRIKKINKNDFASLNDLRRIDLTSNLISEIDEDAFRKLPQLRELVLRDNKIRQLPELPTTLRFIDISNNRLGRKGIKQEAFKNNNIMEMHEDTFCNVKNLTYIRKALEDIRLDGNPINLSKTPQAYMCLPRLPIGSLV</sequence>
<evidence type="ECO:0000256" key="1">
    <source>
        <dbReference type="ARBA" id="ARBA00004498"/>
    </source>
</evidence>
<reference evidence="13" key="2">
    <citation type="submission" date="2025-08" db="UniProtKB">
        <authorList>
            <consortium name="Ensembl"/>
        </authorList>
    </citation>
    <scope>IDENTIFICATION</scope>
</reference>
<keyword evidence="5" id="KW-0433">Leucine-rich repeat</keyword>
<dbReference type="PANTHER" id="PTHR46269:SF3">
    <property type="entry name" value="EPIPHYCAN"/>
    <property type="match status" value="1"/>
</dbReference>
<evidence type="ECO:0000259" key="12">
    <source>
        <dbReference type="SMART" id="SM00013"/>
    </source>
</evidence>
<organism evidence="13 14">
    <name type="scientific">Bos mutus grunniens</name>
    <name type="common">Wild yak</name>
    <name type="synonym">Bos grunniens</name>
    <dbReference type="NCBI Taxonomy" id="30521"/>
    <lineage>
        <taxon>Eukaryota</taxon>
        <taxon>Metazoa</taxon>
        <taxon>Chordata</taxon>
        <taxon>Craniata</taxon>
        <taxon>Vertebrata</taxon>
        <taxon>Euteleostomi</taxon>
        <taxon>Mammalia</taxon>
        <taxon>Eutheria</taxon>
        <taxon>Laurasiatheria</taxon>
        <taxon>Artiodactyla</taxon>
        <taxon>Ruminantia</taxon>
        <taxon>Pecora</taxon>
        <taxon>Bovidae</taxon>
        <taxon>Bovinae</taxon>
        <taxon>Bos</taxon>
    </lineage>
</organism>
<keyword evidence="3" id="KW-0964">Secreted</keyword>
<dbReference type="GO" id="GO:0060348">
    <property type="term" value="P:bone development"/>
    <property type="evidence" value="ECO:0007669"/>
    <property type="project" value="TreeGrafter"/>
</dbReference>
<dbReference type="PANTHER" id="PTHR46269">
    <property type="entry name" value="EPIPHYCAN-RELATED"/>
    <property type="match status" value="1"/>
</dbReference>
<dbReference type="GO" id="GO:0061975">
    <property type="term" value="P:articular cartilage development"/>
    <property type="evidence" value="ECO:0007669"/>
    <property type="project" value="TreeGrafter"/>
</dbReference>
<dbReference type="InterPro" id="IPR000372">
    <property type="entry name" value="LRRNT"/>
</dbReference>
<dbReference type="InterPro" id="IPR003591">
    <property type="entry name" value="Leu-rich_rpt_typical-subtyp"/>
</dbReference>
<reference evidence="13" key="1">
    <citation type="submission" date="2019-05" db="EMBL/GenBank/DDBJ databases">
        <authorList>
            <person name="Zhang S."/>
            <person name="Liu J."/>
        </authorList>
    </citation>
    <scope>NUCLEOTIDE SEQUENCE [LARGE SCALE GENOMIC DNA]</scope>
</reference>
<dbReference type="InterPro" id="IPR043547">
    <property type="entry name" value="Mimecan/Epiphycan/Opticin"/>
</dbReference>
<dbReference type="Proteomes" id="UP000694520">
    <property type="component" value="Chromosome 5"/>
</dbReference>
<keyword evidence="8" id="KW-1015">Disulfide bond</keyword>
<gene>
    <name evidence="13" type="primary">EPYC</name>
</gene>
<protein>
    <submittedName>
        <fullName evidence="13">Epiphycan</fullName>
    </submittedName>
</protein>
<dbReference type="GO" id="GO:0031012">
    <property type="term" value="C:extracellular matrix"/>
    <property type="evidence" value="ECO:0007669"/>
    <property type="project" value="TreeGrafter"/>
</dbReference>
<evidence type="ECO:0000256" key="4">
    <source>
        <dbReference type="ARBA" id="ARBA00022530"/>
    </source>
</evidence>
<keyword evidence="6 11" id="KW-0732">Signal</keyword>
<dbReference type="AlphaFoldDB" id="A0A8B9W9I9"/>
<evidence type="ECO:0000256" key="10">
    <source>
        <dbReference type="SAM" id="MobiDB-lite"/>
    </source>
</evidence>
<dbReference type="SMART" id="SM00369">
    <property type="entry name" value="LRR_TYP"/>
    <property type="match status" value="2"/>
</dbReference>
<accession>A0A8B9W9I9</accession>
<evidence type="ECO:0000256" key="8">
    <source>
        <dbReference type="ARBA" id="ARBA00023157"/>
    </source>
</evidence>
<dbReference type="Gene3D" id="3.80.10.10">
    <property type="entry name" value="Ribonuclease Inhibitor"/>
    <property type="match status" value="1"/>
</dbReference>
<proteinExistence type="inferred from homology"/>
<evidence type="ECO:0000256" key="7">
    <source>
        <dbReference type="ARBA" id="ARBA00022737"/>
    </source>
</evidence>
<reference evidence="13" key="3">
    <citation type="submission" date="2025-09" db="UniProtKB">
        <authorList>
            <consortium name="Ensembl"/>
        </authorList>
    </citation>
    <scope>IDENTIFICATION</scope>
</reference>
<dbReference type="Pfam" id="PF01462">
    <property type="entry name" value="LRRNT"/>
    <property type="match status" value="1"/>
</dbReference>
<dbReference type="GO" id="GO:0005615">
    <property type="term" value="C:extracellular space"/>
    <property type="evidence" value="ECO:0007669"/>
    <property type="project" value="TreeGrafter"/>
</dbReference>
<dbReference type="SMART" id="SM00013">
    <property type="entry name" value="LRRNT"/>
    <property type="match status" value="1"/>
</dbReference>
<keyword evidence="9" id="KW-0325">Glycoprotein</keyword>
<keyword evidence="14" id="KW-1185">Reference proteome</keyword>
<evidence type="ECO:0000256" key="11">
    <source>
        <dbReference type="SAM" id="SignalP"/>
    </source>
</evidence>
<evidence type="ECO:0000256" key="9">
    <source>
        <dbReference type="ARBA" id="ARBA00023180"/>
    </source>
</evidence>
<comment type="subcellular location">
    <subcellularLocation>
        <location evidence="1">Secreted</location>
        <location evidence="1">Extracellular space</location>
        <location evidence="1">Extracellular matrix</location>
    </subcellularLocation>
</comment>
<feature type="region of interest" description="Disordered" evidence="10">
    <location>
        <begin position="64"/>
        <end position="100"/>
    </location>
</feature>
<evidence type="ECO:0000256" key="3">
    <source>
        <dbReference type="ARBA" id="ARBA00022525"/>
    </source>
</evidence>
<name>A0A8B9W9I9_BOSMU</name>
<dbReference type="InterPro" id="IPR032675">
    <property type="entry name" value="LRR_dom_sf"/>
</dbReference>
<keyword evidence="7" id="KW-0677">Repeat</keyword>
<feature type="compositionally biased region" description="Acidic residues" evidence="10">
    <location>
        <begin position="77"/>
        <end position="86"/>
    </location>
</feature>
<keyword evidence="4" id="KW-0272">Extracellular matrix</keyword>
<feature type="signal peptide" evidence="11">
    <location>
        <begin position="1"/>
        <end position="19"/>
    </location>
</feature>
<dbReference type="Ensembl" id="ENSBGRT00000004405.1">
    <property type="protein sequence ID" value="ENSBGRP00000003840.1"/>
    <property type="gene ID" value="ENSBGRG00000002339.1"/>
</dbReference>
<evidence type="ECO:0000256" key="5">
    <source>
        <dbReference type="ARBA" id="ARBA00022614"/>
    </source>
</evidence>
<evidence type="ECO:0000256" key="6">
    <source>
        <dbReference type="ARBA" id="ARBA00022729"/>
    </source>
</evidence>
<evidence type="ECO:0000313" key="13">
    <source>
        <dbReference type="Ensembl" id="ENSBGRP00000003840.1"/>
    </source>
</evidence>
<dbReference type="PROSITE" id="PS51450">
    <property type="entry name" value="LRR"/>
    <property type="match status" value="1"/>
</dbReference>
<evidence type="ECO:0000313" key="14">
    <source>
        <dbReference type="Proteomes" id="UP000694520"/>
    </source>
</evidence>
<dbReference type="SUPFAM" id="SSF52058">
    <property type="entry name" value="L domain-like"/>
    <property type="match status" value="1"/>
</dbReference>
<evidence type="ECO:0000256" key="2">
    <source>
        <dbReference type="ARBA" id="ARBA00006912"/>
    </source>
</evidence>
<feature type="chain" id="PRO_5034459430" evidence="11">
    <location>
        <begin position="20"/>
        <end position="289"/>
    </location>
</feature>
<dbReference type="InterPro" id="IPR001611">
    <property type="entry name" value="Leu-rich_rpt"/>
</dbReference>
<dbReference type="GeneTree" id="ENSGT00940000157574"/>
<comment type="similarity">
    <text evidence="2">Belongs to the small leucine-rich proteoglycan (SLRP) family. SLRP class III subfamily.</text>
</comment>
<dbReference type="Pfam" id="PF13855">
    <property type="entry name" value="LRR_8"/>
    <property type="match status" value="1"/>
</dbReference>
<feature type="domain" description="LRRNT" evidence="12">
    <location>
        <begin position="116"/>
        <end position="146"/>
    </location>
</feature>